<feature type="compositionally biased region" description="Basic and acidic residues" evidence="14">
    <location>
        <begin position="1610"/>
        <end position="1630"/>
    </location>
</feature>
<feature type="compositionally biased region" description="Low complexity" evidence="14">
    <location>
        <begin position="1664"/>
        <end position="1673"/>
    </location>
</feature>
<feature type="compositionally biased region" description="Polar residues" evidence="14">
    <location>
        <begin position="2023"/>
        <end position="2042"/>
    </location>
</feature>
<dbReference type="CDD" id="cd00038">
    <property type="entry name" value="CAP_ED"/>
    <property type="match status" value="1"/>
</dbReference>
<keyword evidence="5" id="KW-0796">Tight junction</keyword>
<dbReference type="GO" id="GO:0030552">
    <property type="term" value="F:cAMP binding"/>
    <property type="evidence" value="ECO:0007669"/>
    <property type="project" value="TreeGrafter"/>
</dbReference>
<evidence type="ECO:0000256" key="4">
    <source>
        <dbReference type="ARBA" id="ARBA00007146"/>
    </source>
</evidence>
<evidence type="ECO:0000256" key="3">
    <source>
        <dbReference type="ARBA" id="ARBA00004435"/>
    </source>
</evidence>
<feature type="region of interest" description="Disordered" evidence="14">
    <location>
        <begin position="1157"/>
        <end position="1215"/>
    </location>
</feature>
<evidence type="ECO:0000256" key="9">
    <source>
        <dbReference type="ARBA" id="ARBA00022889"/>
    </source>
</evidence>
<evidence type="ECO:0000256" key="6">
    <source>
        <dbReference type="ARBA" id="ARBA00022473"/>
    </source>
</evidence>
<feature type="region of interest" description="Disordered" evidence="14">
    <location>
        <begin position="864"/>
        <end position="1030"/>
    </location>
</feature>
<sequence>MAGLLFRPSVISEGPPFSISARRGRRRLVCPPQCRGLPSSFPPCSSCGCSSSFPVPGLVHEERASSPWCYSFMRVGRPGACPCCSLLGGAGRRVPTAITSEPKSAVDDCSGLRPVLTACLDPLSSGPLTSRRRASMSFSSFSLLQMSMYNARRCGGLSDDSAVRSLRSYKSLESRSHSSTPGFRSPSEFHRLDDSHHTGHSQPPLPWLFLRRKVTCHNKFSLPSAGFSSPPFSHLSSALPPAATLLPCRPSEASASATSRDSGRRNLLAANVPSRLLTSSRLPLSTSSCRSSNLFSSVDARLPPYCPEVPVKAAGLRSALPNLQGEATDSAFLSRLNSSRAFPRLSFSSASSSTLPALSSSPPTRSIPPSCPSSPATSSSLSLTSSSFPLPSASVPCAPSSCDPPPLILSPSSVASASSSAPRHSSVVLRVPCPPCTSVPSVYGPASQAQGAAVAATAAMAVAERLAEISETLECEAKVEGMFLRKDKGVERQISPRVRQRRSRSFFRRYLSNLQAATAAGISDAGPPFRTENVVSRREQFGLGGSSRSGHVAPVYMNHQFPVLANAALKRLYNKLFRSAQPGLGTGGSNGVVGGLRSSSMQKRRRVSRPPCRTDSPARGKGLREKEFVSPCSFSRKANNWWRRRKAGPPGSEPGQRLPFGAARGRASTVARRKGRRSRSKETTLRYPYTREDPTFRVNLVDFERRGEALGDLSPCRHPTSSPVVFSISSTWQPDTAEGLVRSRSDLGRVHAVDRGVPQVEENRMASGEDGARMRSCDSAAQPRRAAVASTASEGRIHREKYPGEDTQKTVTGKGKGTFRTDRRTVTREGEASPGVGVAPYKACPQMKAVGGVRSSLAAGQHTAPAFDSSASTTNASSSRSSGHHNSGDIGNMGSRDFPPGRQNVRESMEGTSGDGEMAQSFDASTTEGLHSSPTLLLEKDTRRLGPSLFQSGGIGTLLSKSSREAGLETSQRKGLQELPLSPTCGEKDVFPVSLPQEAPGTPSSLAENSCPSAASLRNDKPIRDPANPPCKPSTLVSAYASSSVSKEKHALPACPSVPAAEATSSASPSLPTLRGKAPQQSPFADSSLTTDPSPLATIGASGGLPDSSSSVAMTEAALLEAGHSLRPAVSASFPPPRPPETAPAFPFSVVDAEQDEAQRLGSTERSGGRGSGFLGAPASQSTINRSIGETGTRTNTCQLSRTSSAQDEEKASSSLVPVQPSNQVLFRGPRGWEGMWTELMAYVRRFLRNLLWLDWGRRGDPSTAKIRKAMPPSYASKVGERVSHWCLQNGNILITVGSVLSLTGTMMSDMRLLRSFNLLAGVCFFSYNYTRSPRSTDAAAWNVVFLCLNSFMLYRYLTEHNEVAFTNEELDVFEKYFLPAGLSPRRFRTLLALGQWHLLPPGSEITQAGKPVRQLVFVTRGRVDLLQHGDTVAHYHGGDRDAVIGLESFLSYVSALRRLAALGEQQHKKSGRPGSQPVAEGVNADGLEANNHAGGNAEGDFALVATPSGQAVAGAAISVNTLGESSLDKGSPGSLFSLVKGREGVQYATSELPNTSNASAGQRVERGREQQNMSEAGTREEEAQMRKDGLPDISKPVTGDGKVATAREGGGKDRDEVRSSNTHEPEPPGHDAQSSSNGAIHRPEQVAKTDNRADSANRDSEASRPASLSSSSVRGLVAENVSCRDEGDQEDDEEEALFSEDDSPDTSGREEGNSISPVCRQTLPSYVHEASVVSEDEEDQEALLLTPPAGRFRRPGPRKGEQEEEEAGSVTSSAQVQQIAETLQTGRAAHMTTVCVTDCEVLVFDIEDIAKAVLNDPVKVGFPVLQGLASVLVERSFAQSQRLAVQSYDSVLAGVLADGTVQDEERRFLREWRARRGISEAQHIEALHRLGWSEEEFQRGERMSASSGITAKVGRALYSLATFSWLTSNGQKSNSHNRGGGTVPASVFPAASADGTTGNGEKVPTYSAKTSGSRKERTSESAASASGTISVNSEKSEENRPQHQATGSEAGEESLQPDRVKSSSVNDNRNTEQDGNTSPDSDSVRDATF</sequence>
<feature type="compositionally biased region" description="Polar residues" evidence="14">
    <location>
        <begin position="922"/>
        <end position="935"/>
    </location>
</feature>
<dbReference type="RefSeq" id="XP_067922879.1">
    <property type="nucleotide sequence ID" value="XM_068065146.1"/>
</dbReference>
<dbReference type="InterPro" id="IPR000595">
    <property type="entry name" value="cNMP-bd_dom"/>
</dbReference>
<name>A0A2C6KZ27_9APIC</name>
<feature type="compositionally biased region" description="Basic and acidic residues" evidence="14">
    <location>
        <begin position="616"/>
        <end position="626"/>
    </location>
</feature>
<keyword evidence="12" id="KW-0472">Membrane</keyword>
<dbReference type="InterPro" id="IPR055272">
    <property type="entry name" value="POPDC1-3_dom"/>
</dbReference>
<dbReference type="GeneID" id="94428357"/>
<feature type="compositionally biased region" description="Low complexity" evidence="14">
    <location>
        <begin position="869"/>
        <end position="885"/>
    </location>
</feature>
<keyword evidence="6" id="KW-0217">Developmental protein</keyword>
<evidence type="ECO:0000256" key="8">
    <source>
        <dbReference type="ARBA" id="ARBA00022692"/>
    </source>
</evidence>
<keyword evidence="10" id="KW-0965">Cell junction</keyword>
<feature type="region of interest" description="Disordered" evidence="14">
    <location>
        <begin position="1548"/>
        <end position="1776"/>
    </location>
</feature>
<keyword evidence="13" id="KW-0325">Glycoprotein</keyword>
<keyword evidence="8" id="KW-0812">Transmembrane</keyword>
<evidence type="ECO:0000256" key="11">
    <source>
        <dbReference type="ARBA" id="ARBA00022989"/>
    </source>
</evidence>
<dbReference type="EMBL" id="MIGC01002382">
    <property type="protein sequence ID" value="PHJ21195.1"/>
    <property type="molecule type" value="Genomic_DNA"/>
</dbReference>
<feature type="region of interest" description="Disordered" evidence="14">
    <location>
        <begin position="1465"/>
        <end position="1494"/>
    </location>
</feature>
<feature type="compositionally biased region" description="Basic and acidic residues" evidence="14">
    <location>
        <begin position="187"/>
        <end position="197"/>
    </location>
</feature>
<protein>
    <submittedName>
        <fullName evidence="16">Cyclic nucleotide-binding domain</fullName>
    </submittedName>
</protein>
<dbReference type="SUPFAM" id="SSF51206">
    <property type="entry name" value="cAMP-binding domain-like"/>
    <property type="match status" value="1"/>
</dbReference>
<feature type="compositionally biased region" description="Low complexity" evidence="14">
    <location>
        <begin position="1060"/>
        <end position="1072"/>
    </location>
</feature>
<feature type="compositionally biased region" description="Basic and acidic residues" evidence="14">
    <location>
        <begin position="1642"/>
        <end position="1663"/>
    </location>
</feature>
<evidence type="ECO:0000256" key="13">
    <source>
        <dbReference type="ARBA" id="ARBA00023180"/>
    </source>
</evidence>
<feature type="region of interest" description="Disordered" evidence="14">
    <location>
        <begin position="1060"/>
        <end position="1110"/>
    </location>
</feature>
<feature type="compositionally biased region" description="Acidic residues" evidence="14">
    <location>
        <begin position="1688"/>
        <end position="1705"/>
    </location>
</feature>
<feature type="region of interest" description="Disordered" evidence="14">
    <location>
        <begin position="580"/>
        <end position="626"/>
    </location>
</feature>
<organism evidence="16 17">
    <name type="scientific">Cystoisospora suis</name>
    <dbReference type="NCBI Taxonomy" id="483139"/>
    <lineage>
        <taxon>Eukaryota</taxon>
        <taxon>Sar</taxon>
        <taxon>Alveolata</taxon>
        <taxon>Apicomplexa</taxon>
        <taxon>Conoidasida</taxon>
        <taxon>Coccidia</taxon>
        <taxon>Eucoccidiorida</taxon>
        <taxon>Eimeriorina</taxon>
        <taxon>Sarcocystidae</taxon>
        <taxon>Cystoisospora</taxon>
    </lineage>
</organism>
<dbReference type="PANTHER" id="PTHR12101">
    <property type="entry name" value="POPEYE DOMAIN CONTAINING PROTEIN"/>
    <property type="match status" value="1"/>
</dbReference>
<comment type="similarity">
    <text evidence="4">Belongs to the popeye family.</text>
</comment>
<evidence type="ECO:0000256" key="1">
    <source>
        <dbReference type="ARBA" id="ARBA00004124"/>
    </source>
</evidence>
<feature type="region of interest" description="Disordered" evidence="14">
    <location>
        <begin position="643"/>
        <end position="682"/>
    </location>
</feature>
<feature type="compositionally biased region" description="Basic and acidic residues" evidence="14">
    <location>
        <begin position="962"/>
        <end position="976"/>
    </location>
</feature>
<reference evidence="16 17" key="1">
    <citation type="journal article" date="2017" name="Int. J. Parasitol.">
        <title>The genome of the protozoan parasite Cystoisospora suis and a reverse vaccinology approach to identify vaccine candidates.</title>
        <authorList>
            <person name="Palmieri N."/>
            <person name="Shrestha A."/>
            <person name="Ruttkowski B."/>
            <person name="Beck T."/>
            <person name="Vogl C."/>
            <person name="Tomley F."/>
            <person name="Blake D.P."/>
            <person name="Joachim A."/>
        </authorList>
    </citation>
    <scope>NUCLEOTIDE SEQUENCE [LARGE SCALE GENOMIC DNA]</scope>
    <source>
        <strain evidence="16 17">Wien I</strain>
    </source>
</reference>
<evidence type="ECO:0000313" key="16">
    <source>
        <dbReference type="EMBL" id="PHJ21195.1"/>
    </source>
</evidence>
<dbReference type="Proteomes" id="UP000221165">
    <property type="component" value="Unassembled WGS sequence"/>
</dbReference>
<feature type="region of interest" description="Disordered" evidence="14">
    <location>
        <begin position="350"/>
        <end position="378"/>
    </location>
</feature>
<feature type="compositionally biased region" description="Polar residues" evidence="14">
    <location>
        <begin position="1981"/>
        <end position="1994"/>
    </location>
</feature>
<dbReference type="OrthoDB" id="333924at2759"/>
<evidence type="ECO:0000256" key="7">
    <source>
        <dbReference type="ARBA" id="ARBA00022475"/>
    </source>
</evidence>
<dbReference type="InterPro" id="IPR006916">
    <property type="entry name" value="POPDC1-3"/>
</dbReference>
<keyword evidence="9" id="KW-0130">Cell adhesion</keyword>
<evidence type="ECO:0000256" key="12">
    <source>
        <dbReference type="ARBA" id="ARBA00023136"/>
    </source>
</evidence>
<evidence type="ECO:0000256" key="10">
    <source>
        <dbReference type="ARBA" id="ARBA00022949"/>
    </source>
</evidence>
<dbReference type="GO" id="GO:0005923">
    <property type="term" value="C:bicellular tight junction"/>
    <property type="evidence" value="ECO:0007669"/>
    <property type="project" value="UniProtKB-SubCell"/>
</dbReference>
<comment type="caution">
    <text evidence="16">The sequence shown here is derived from an EMBL/GenBank/DDBJ whole genome shotgun (WGS) entry which is preliminary data.</text>
</comment>
<feature type="region of interest" description="Disordered" evidence="14">
    <location>
        <begin position="1930"/>
        <end position="2050"/>
    </location>
</feature>
<dbReference type="PANTHER" id="PTHR12101:SF17">
    <property type="entry name" value="BLOOD VESSEL EPICARDIAL SUBSTANCE"/>
    <property type="match status" value="1"/>
</dbReference>
<dbReference type="InterPro" id="IPR018490">
    <property type="entry name" value="cNMP-bd_dom_sf"/>
</dbReference>
<comment type="subcellular location">
    <subcellularLocation>
        <location evidence="3">Cell junction</location>
        <location evidence="3">Tight junction</location>
    </subcellularLocation>
    <subcellularLocation>
        <location evidence="1">Lateral cell membrane</location>
    </subcellularLocation>
    <subcellularLocation>
        <location evidence="2">Membrane</location>
        <topology evidence="2">Multi-pass membrane protein</topology>
    </subcellularLocation>
</comment>
<evidence type="ECO:0000256" key="2">
    <source>
        <dbReference type="ARBA" id="ARBA00004141"/>
    </source>
</evidence>
<accession>A0A2C6KZ27</accession>
<feature type="compositionally biased region" description="Basic and acidic residues" evidence="14">
    <location>
        <begin position="1578"/>
        <end position="1591"/>
    </location>
</feature>
<evidence type="ECO:0000256" key="5">
    <source>
        <dbReference type="ARBA" id="ARBA00022427"/>
    </source>
</evidence>
<feature type="compositionally biased region" description="Polar residues" evidence="14">
    <location>
        <begin position="1079"/>
        <end position="1093"/>
    </location>
</feature>
<gene>
    <name evidence="16" type="ORF">CSUI_004965</name>
</gene>
<feature type="compositionally biased region" description="Polar residues" evidence="14">
    <location>
        <begin position="1002"/>
        <end position="1013"/>
    </location>
</feature>
<dbReference type="VEuPathDB" id="ToxoDB:CSUI_004965"/>
<evidence type="ECO:0000256" key="14">
    <source>
        <dbReference type="SAM" id="MobiDB-lite"/>
    </source>
</evidence>
<feature type="region of interest" description="Disordered" evidence="14">
    <location>
        <begin position="766"/>
        <end position="838"/>
    </location>
</feature>
<feature type="compositionally biased region" description="Basic and acidic residues" evidence="14">
    <location>
        <begin position="819"/>
        <end position="831"/>
    </location>
</feature>
<keyword evidence="7" id="KW-1003">Cell membrane</keyword>
<feature type="domain" description="POPDC1-3" evidence="15">
    <location>
        <begin position="1284"/>
        <end position="1413"/>
    </location>
</feature>
<feature type="compositionally biased region" description="Basic and acidic residues" evidence="14">
    <location>
        <begin position="795"/>
        <end position="808"/>
    </location>
</feature>
<feature type="region of interest" description="Disordered" evidence="14">
    <location>
        <begin position="170"/>
        <end position="202"/>
    </location>
</feature>
<dbReference type="GO" id="GO:0007155">
    <property type="term" value="P:cell adhesion"/>
    <property type="evidence" value="ECO:0007669"/>
    <property type="project" value="UniProtKB-KW"/>
</dbReference>
<feature type="compositionally biased region" description="Gly residues" evidence="14">
    <location>
        <begin position="584"/>
        <end position="594"/>
    </location>
</feature>
<evidence type="ECO:0000259" key="15">
    <source>
        <dbReference type="Pfam" id="PF04831"/>
    </source>
</evidence>
<feature type="compositionally biased region" description="Low complexity" evidence="14">
    <location>
        <begin position="350"/>
        <end position="364"/>
    </location>
</feature>
<proteinExistence type="inferred from homology"/>
<feature type="compositionally biased region" description="Polar residues" evidence="14">
    <location>
        <begin position="1179"/>
        <end position="1206"/>
    </location>
</feature>
<dbReference type="GO" id="GO:0016328">
    <property type="term" value="C:lateral plasma membrane"/>
    <property type="evidence" value="ECO:0007669"/>
    <property type="project" value="UniProtKB-SubCell"/>
</dbReference>
<feature type="compositionally biased region" description="Polar residues" evidence="14">
    <location>
        <begin position="1548"/>
        <end position="1561"/>
    </location>
</feature>
<dbReference type="Pfam" id="PF04831">
    <property type="entry name" value="POPDC1-3"/>
    <property type="match status" value="1"/>
</dbReference>
<evidence type="ECO:0000313" key="17">
    <source>
        <dbReference type="Proteomes" id="UP000221165"/>
    </source>
</evidence>
<keyword evidence="11" id="KW-1133">Transmembrane helix</keyword>
<keyword evidence="17" id="KW-1185">Reference proteome</keyword>